<comment type="subcellular location">
    <subcellularLocation>
        <location evidence="1 8">Cell membrane</location>
        <topology evidence="1 8">Multi-pass membrane protein</topology>
    </subcellularLocation>
</comment>
<evidence type="ECO:0000256" key="4">
    <source>
        <dbReference type="ARBA" id="ARBA00022475"/>
    </source>
</evidence>
<evidence type="ECO:0000256" key="1">
    <source>
        <dbReference type="ARBA" id="ARBA00004651"/>
    </source>
</evidence>
<evidence type="ECO:0000256" key="2">
    <source>
        <dbReference type="ARBA" id="ARBA00007651"/>
    </source>
</evidence>
<dbReference type="InterPro" id="IPR044173">
    <property type="entry name" value="CASPL"/>
</dbReference>
<reference evidence="10" key="1">
    <citation type="submission" date="2018-05" db="EMBL/GenBank/DDBJ databases">
        <title>Draft genome of Mucuna pruriens seed.</title>
        <authorList>
            <person name="Nnadi N.E."/>
            <person name="Vos R."/>
            <person name="Hasami M.H."/>
            <person name="Devisetty U.K."/>
            <person name="Aguiy J.C."/>
        </authorList>
    </citation>
    <scope>NUCLEOTIDE SEQUENCE [LARGE SCALE GENOMIC DNA]</scope>
    <source>
        <strain evidence="10">JCA_2017</strain>
    </source>
</reference>
<evidence type="ECO:0000313" key="10">
    <source>
        <dbReference type="EMBL" id="RDX70924.1"/>
    </source>
</evidence>
<dbReference type="PANTHER" id="PTHR36488">
    <property type="entry name" value="CASP-LIKE PROTEIN 1U1"/>
    <property type="match status" value="1"/>
</dbReference>
<feature type="domain" description="Casparian strip membrane protein" evidence="9">
    <location>
        <begin position="56"/>
        <end position="216"/>
    </location>
</feature>
<dbReference type="InterPro" id="IPR006459">
    <property type="entry name" value="CASP/CASPL"/>
</dbReference>
<dbReference type="InterPro" id="IPR006702">
    <property type="entry name" value="CASP_dom"/>
</dbReference>
<dbReference type="EMBL" id="QJKJ01011528">
    <property type="protein sequence ID" value="RDX70924.1"/>
    <property type="molecule type" value="Genomic_DNA"/>
</dbReference>
<feature type="transmembrane region" description="Helical" evidence="8">
    <location>
        <begin position="122"/>
        <end position="143"/>
    </location>
</feature>
<name>A0A371EY37_MUCPR</name>
<comment type="subunit">
    <text evidence="3 8">Homodimer and heterodimers.</text>
</comment>
<keyword evidence="6 8" id="KW-1133">Transmembrane helix</keyword>
<keyword evidence="7 8" id="KW-0472">Membrane</keyword>
<dbReference type="OrthoDB" id="1898688at2759"/>
<evidence type="ECO:0000259" key="9">
    <source>
        <dbReference type="Pfam" id="PF04535"/>
    </source>
</evidence>
<organism evidence="10 11">
    <name type="scientific">Mucuna pruriens</name>
    <name type="common">Velvet bean</name>
    <name type="synonym">Dolichos pruriens</name>
    <dbReference type="NCBI Taxonomy" id="157652"/>
    <lineage>
        <taxon>Eukaryota</taxon>
        <taxon>Viridiplantae</taxon>
        <taxon>Streptophyta</taxon>
        <taxon>Embryophyta</taxon>
        <taxon>Tracheophyta</taxon>
        <taxon>Spermatophyta</taxon>
        <taxon>Magnoliopsida</taxon>
        <taxon>eudicotyledons</taxon>
        <taxon>Gunneridae</taxon>
        <taxon>Pentapetalae</taxon>
        <taxon>rosids</taxon>
        <taxon>fabids</taxon>
        <taxon>Fabales</taxon>
        <taxon>Fabaceae</taxon>
        <taxon>Papilionoideae</taxon>
        <taxon>50 kb inversion clade</taxon>
        <taxon>NPAAA clade</taxon>
        <taxon>indigoferoid/millettioid clade</taxon>
        <taxon>Phaseoleae</taxon>
        <taxon>Mucuna</taxon>
    </lineage>
</organism>
<sequence length="346" mass="37932">MHLCTTVVSNKDPFSEMCMVFHALNAIQHKRMEGQSKASFNVMEGSERKGRDLFGSCDMVLRLLAFLLTLVATVVIGADKQTTIVSVKLVDSMPPLDVSVVAKWHYLSALQMRVTNFDACTSYFVGANAIACAYATLSLLVILANRRKGKGMEALITVIDALMVALLFSANGAAIAVGLLGFQGNSHVHWNKVCNVFGKFCDQVAASLFISLLGSITFLLLLVVPPVLRLNSLARFVSKTKNLIFTGSNEMEINRSGIIKTKKSRESILGLNLTNYLFINSLPCPRHVNHRLGAYGTTIPDSYILPSHIHSVTPYIIIEEFAYVAVIFSHSDTTICANLSNLQKQK</sequence>
<evidence type="ECO:0000256" key="3">
    <source>
        <dbReference type="ARBA" id="ARBA00011489"/>
    </source>
</evidence>
<protein>
    <recommendedName>
        <fullName evidence="8">CASP-like protein</fullName>
    </recommendedName>
</protein>
<evidence type="ECO:0000256" key="5">
    <source>
        <dbReference type="ARBA" id="ARBA00022692"/>
    </source>
</evidence>
<keyword evidence="11" id="KW-1185">Reference proteome</keyword>
<dbReference type="PANTHER" id="PTHR36488:SF8">
    <property type="entry name" value="CASP-LIKE PROTEIN 1U1"/>
    <property type="match status" value="1"/>
</dbReference>
<feature type="non-terminal residue" evidence="10">
    <location>
        <position position="1"/>
    </location>
</feature>
<comment type="similarity">
    <text evidence="2 8">Belongs to the Casparian strip membrane proteins (CASP) family.</text>
</comment>
<dbReference type="GO" id="GO:0005886">
    <property type="term" value="C:plasma membrane"/>
    <property type="evidence" value="ECO:0007669"/>
    <property type="project" value="UniProtKB-SubCell"/>
</dbReference>
<dbReference type="NCBIfam" id="TIGR01569">
    <property type="entry name" value="A_tha_TIGR01569"/>
    <property type="match status" value="1"/>
</dbReference>
<comment type="caution">
    <text evidence="10">The sequence shown here is derived from an EMBL/GenBank/DDBJ whole genome shotgun (WGS) entry which is preliminary data.</text>
</comment>
<proteinExistence type="inferred from homology"/>
<dbReference type="Pfam" id="PF04535">
    <property type="entry name" value="CASP_dom"/>
    <property type="match status" value="1"/>
</dbReference>
<evidence type="ECO:0000256" key="8">
    <source>
        <dbReference type="RuleBase" id="RU361233"/>
    </source>
</evidence>
<feature type="transmembrane region" description="Helical" evidence="8">
    <location>
        <begin position="59"/>
        <end position="78"/>
    </location>
</feature>
<keyword evidence="4 8" id="KW-1003">Cell membrane</keyword>
<feature type="transmembrane region" description="Helical" evidence="8">
    <location>
        <begin position="204"/>
        <end position="228"/>
    </location>
</feature>
<dbReference type="Proteomes" id="UP000257109">
    <property type="component" value="Unassembled WGS sequence"/>
</dbReference>
<evidence type="ECO:0000256" key="7">
    <source>
        <dbReference type="ARBA" id="ARBA00023136"/>
    </source>
</evidence>
<keyword evidence="5 8" id="KW-0812">Transmembrane</keyword>
<gene>
    <name evidence="10" type="ORF">CR513_49785</name>
</gene>
<feature type="transmembrane region" description="Helical" evidence="8">
    <location>
        <begin position="155"/>
        <end position="184"/>
    </location>
</feature>
<dbReference type="AlphaFoldDB" id="A0A371EY37"/>
<accession>A0A371EY37</accession>
<dbReference type="STRING" id="157652.A0A371EY37"/>
<evidence type="ECO:0000256" key="6">
    <source>
        <dbReference type="ARBA" id="ARBA00022989"/>
    </source>
</evidence>
<evidence type="ECO:0000313" key="11">
    <source>
        <dbReference type="Proteomes" id="UP000257109"/>
    </source>
</evidence>